<feature type="region of interest" description="Disordered" evidence="1">
    <location>
        <begin position="1402"/>
        <end position="1426"/>
    </location>
</feature>
<feature type="compositionally biased region" description="Basic and acidic residues" evidence="1">
    <location>
        <begin position="2399"/>
        <end position="2421"/>
    </location>
</feature>
<feature type="compositionally biased region" description="Basic and acidic residues" evidence="1">
    <location>
        <begin position="410"/>
        <end position="512"/>
    </location>
</feature>
<accession>S8F5J7</accession>
<feature type="compositionally biased region" description="Basic and acidic residues" evidence="1">
    <location>
        <begin position="3255"/>
        <end position="3358"/>
    </location>
</feature>
<dbReference type="RefSeq" id="XP_018637267.1">
    <property type="nucleotide sequence ID" value="XM_018779341.1"/>
</dbReference>
<feature type="compositionally biased region" description="Basic and acidic residues" evidence="1">
    <location>
        <begin position="3053"/>
        <end position="3066"/>
    </location>
</feature>
<feature type="region of interest" description="Disordered" evidence="1">
    <location>
        <begin position="1126"/>
        <end position="1166"/>
    </location>
</feature>
<feature type="region of interest" description="Disordered" evidence="1">
    <location>
        <begin position="331"/>
        <end position="358"/>
    </location>
</feature>
<dbReference type="EMBL" id="CM002041">
    <property type="protein sequence ID" value="EPT29952.1"/>
    <property type="molecule type" value="Genomic_DNA"/>
</dbReference>
<feature type="compositionally biased region" description="Basic and acidic residues" evidence="1">
    <location>
        <begin position="1519"/>
        <end position="1540"/>
    </location>
</feature>
<protein>
    <submittedName>
        <fullName evidence="2">Uncharacterized protein</fullName>
    </submittedName>
</protein>
<feature type="compositionally biased region" description="Low complexity" evidence="1">
    <location>
        <begin position="331"/>
        <end position="343"/>
    </location>
</feature>
<feature type="compositionally biased region" description="Basic and acidic residues" evidence="1">
    <location>
        <begin position="1632"/>
        <end position="1641"/>
    </location>
</feature>
<feature type="compositionally biased region" description="Basic and acidic residues" evidence="1">
    <location>
        <begin position="2062"/>
        <end position="2086"/>
    </location>
</feature>
<feature type="region of interest" description="Disordered" evidence="1">
    <location>
        <begin position="2959"/>
        <end position="3066"/>
    </location>
</feature>
<evidence type="ECO:0000313" key="3">
    <source>
        <dbReference type="Proteomes" id="UP000001529"/>
    </source>
</evidence>
<feature type="compositionally biased region" description="Basic and acidic residues" evidence="1">
    <location>
        <begin position="1062"/>
        <end position="1073"/>
    </location>
</feature>
<dbReference type="Proteomes" id="UP000001529">
    <property type="component" value="Chromosome VIIa"/>
</dbReference>
<gene>
    <name evidence="2" type="ORF">TGME49_205615</name>
</gene>
<sequence>MEKNDEKETAGKLLQSESRFLSTEHSDVHVSRDECFQISLSSPTRDTDMQTRRQRSETLAHLHAHAHRRFRSSFDDAEESVFCPLLFVTFFSSLLKCRNRIWTACQDGDAVSRDSRAGPCKTPPAIYTFLYASLCCWSLFSSVCPLSLQSSHLLFFFSRFKSLRPRPVATDLPRLVTLSRLSPQTSTWGRSEELLPRDGLRKMRSFQPFLPTLFLLLFSLLASLQSSQSRFVRSPPHASCLGCMYTPRSAPRPWHSVAPAGVSRVSLFFPLPACSLQARQGRLFSPSPPSPESAALSSLVSLCSNAFLSLPGSPSLSPSFLSSPSFSSFRSPSSTSPSLSPSPRYNASAAARQRGSPAAVVRRLRSPLSLCFSSSLQPASSCAGRGLSRQLIRARRYRKRNSYSQPSLPSREKKIEKQTGKREDARSRGVRHPVEGERDEGGEGREAGREEGEGREAGREEGEGREAGREEGEGRGDEERGGRGAGRKPREGEGEGEGGKREERWRKGERRVQRGPRGNRVRWGLKVEGVDRLIPTKRRRREFLRLWRFCARSPPPSLLSLSLALLRLSPDSSLSEEARVYRQLEQFFYHLHSYLGRLYALRKAAVSPQLPPGSTQVTQSVSNLPSSPSSSSSSPSSSLSSFSFASEAHSSDVSSSRASAGETASPTLCEAARSREREPEGECGEARSEGQSCGEEETRGDGGHVRMGFAALKSEADLCPSSLHFSSFSRAFMKKRDSAFLCDLSTAEKQLATFLAFSEDLRSEGRRRTRRKRSHGESVGDEESALFASARKSRLFPWSVAKRESDRRARRGADLEDSAGEAKRLSLCFRETRRLERGKAGDWQASLPPFFALLHHRMQAFWRHHRKRLRRRIKRSKALLRQLQTENGDALQAEERRAGVRAGRREGEDGGRENAPASEPGRSCATRRASSEKREKVKGPQRSEEENCDHHGEEGIGEEKSSRGEADGDAERVSRGEALQRRLKSSGFSGEDRGAKEESRFPSQRFPVLWTTPATFVPVKLRVQRRACNLLLALRTADSPALASKLIERLLKLPLVLSGKRDEVPRAGPERRLARSRSSSSSPCSFSPHCSSSPLSGSLSAWPRRESSVHPRLARFCVGLCEGGRAEADRGGASWSGRTSATRATEQRKEEEAESGGEEGKNAEEERDFERAICGAVYLRALVDAQRVGAWTVGRRLWEKTVEVSESAAETVRFWTAVASLLGNAEALCTALVSASRAVGRSGRVTSSDRGPEETEAFLPLFAFLGENVFSSRGREEAFQARRVAAARGHPEKQVSFFGASGEERSATTAASEDLDLLPSQREKTRALLVAAVADAHLRGGRTREAVVGGLEFLESRKLLPREGVPLQVLSSGCDSTAPQERDGVPVSCLSGMKASLACRLSPEKTRPASEKSTESDEAGSGFEKTRGEKNSRFCFARRFSSSALPEDALVVEQVLRALALEARPREALALLRLTRPALKKAINTRWKAFLCESEEEEREEEGEEREEEEGNGGQTEGEEGRDQAEKGEREKEEGKRTKEILSSTSTWVSRPGVSYVVVSPHSLDARLRHALAYRRPFSSFSSADSVSALPESLSLLVECERALHRSPQRVLEALRAVASLLGELAVHRDIEESGGDEGRAKRLQRGAFREGEDRAEEAGVASEERGEGENSQKTESERKRTEKNSSLQAHRVTSTAEGKRSLEGRSELRPARREENSRLRQLLSLMELTAETLDFLQPEKEGTRASPRVSSQWVNSDEAGEEQKRRNQEKMFLKATGEEEEECRSVVKRILNDLPHVDCVLQGLVVSLFEEANLPRVALLALDSVLSSSLPSVHPRVEAGKDEDEDKSREGEAQKRQRREGEEGNEEREHVRREGRNGKEEGGKLKEETLKRELEETTGERQNEIPFCSASLGEEPASTVHAERGSDATFFLQWRRRLEAKTRREALREELEETRGEKKKLAERNEGEEDCSATKPSGRDERRSRGRDGEPPEERREPGDAEHSGKDGKGKPRTCPAPDKENEEGERCREITGSPHLSLAGKGSSPPQLKVLESEDMSERDEEKREERTEGESDRATDCTEERGDERWRRQPLFFSTKTLPPLPFQFASFTEALIRQNQNCEAALLHFCRGSSATSPAKDVLRRAQVERRRLVRRGMTACLPTPPPEAVQPEAESDELANRASSSTLTRRSDNRSFTFSLQSRQLWREFLEERERRRRRRNWRIHLMLSARVRARMRWARALPRSSPLSLSLSSSLFPSTCSRNSSSHCSRYSSSPSSSSPLPCDLSSSASLVSPSSGVSSAVQCEWIGERRVRAPVAVAVLMAHAAVWRDFPLLISLFWGLAERRKREREERLRDKNGGETTGRKGERDADGPSRPPHHRSPTTRTKPTTAAAQTRPTEKENGEATSERREETIGRSRNDERELEDLAFHRAVHMALEGYKALGLSALALQVVEVARSQFGEKKDADRCKGRREGRAGESGDYGIREDKTPLDRRWTQTTNTLPPHPLCPLCISNISPDLSCFFSPYGPKSSSSPLASPPSSSLSSSPRALPSVSLEACNAALSHICRCLREASLSFHYSSSPGWSLQRSADLPSPRPPPRGHGAAPSTLHSLLSRFCPFRDVERDSLAPREREEEVKEEAAKEETEGDGREEAAGRRLKEREEEGRMQEKREEEERERKGERAQGRDGWRSKFEALRGRAMDLIRRMLYEKDWPKPDKVTFRLLLRLTCLLGDMSSLRLLLRAHTRLVAPGLHSFSPDLSENCSTASASSLRWTSPRFPLCKNPVFSTEHARDASPCEAPPSGDSGWRAAPLPSRSLFTAGSGQLGGRNSPFSPELRPDGRDPPADETTGEEASLDRLVSGGAWKGVRETSRLSNDAGAPEVEAEKGDSETDRGASNGGRSDNSGDEEEATVALVKAFLESDAGHSGVEGGEKKRVASYALAQQVVRLLEFHWEQRRRRVGEKRAEAKSSEKTELGADNADFVTSRSQPGPWREPRRAGRKSTKEESNETETRRHGAVQPEKEGESERRGQEKEGEKEGERGEESEDGEERAGERGEDLEEEQMKREAMAWFAANNLWKLLPNVVRWRTSDSASMSLRQEAQPEQETEEPEGEGASFGIQVDLRQVPPCLVEAALVEMEDTLEKEIARLRRGQRAFLFFTPGAYPSSVAAARLDNLRRTAAVLSFFRRKPRRGDAPGSSSLSRLERLGVSLRRHPRLRDSLLLEPVDARRRTPSEEQTWGWKGRANRGNSEMARELNEQRVQGGEERGDRSRDSEEKVKQEERRASEVQREGTYEEEYRVRESVGRRSRGRERTGKTESARKENERRRVREEEIRRSRGRMRERELRTLQGVRER</sequence>
<name>S8F5J7_TOXGM</name>
<feature type="compositionally biased region" description="Basic and acidic residues" evidence="1">
    <location>
        <begin position="2350"/>
        <end position="2374"/>
    </location>
</feature>
<feature type="compositionally biased region" description="Basic and acidic residues" evidence="1">
    <location>
        <begin position="2886"/>
        <end position="2896"/>
    </location>
</feature>
<feature type="region of interest" description="Disordered" evidence="1">
    <location>
        <begin position="1950"/>
        <end position="2086"/>
    </location>
</feature>
<feature type="region of interest" description="Disordered" evidence="1">
    <location>
        <begin position="3098"/>
        <end position="3120"/>
    </location>
</feature>
<feature type="compositionally biased region" description="Low complexity" evidence="1">
    <location>
        <begin position="2385"/>
        <end position="2398"/>
    </location>
</feature>
<feature type="region of interest" description="Disordered" evidence="1">
    <location>
        <begin position="2249"/>
        <end position="2297"/>
    </location>
</feature>
<feature type="region of interest" description="Disordered" evidence="1">
    <location>
        <begin position="1737"/>
        <end position="1768"/>
    </location>
</feature>
<organism evidence="2 3">
    <name type="scientific">Toxoplasma gondii (strain ATCC 50611 / Me49)</name>
    <dbReference type="NCBI Taxonomy" id="508771"/>
    <lineage>
        <taxon>Eukaryota</taxon>
        <taxon>Sar</taxon>
        <taxon>Alveolata</taxon>
        <taxon>Apicomplexa</taxon>
        <taxon>Conoidasida</taxon>
        <taxon>Coccidia</taxon>
        <taxon>Eucoccidiorida</taxon>
        <taxon>Eimeriorina</taxon>
        <taxon>Sarcocystidae</taxon>
        <taxon>Toxoplasma</taxon>
    </lineage>
</organism>
<feature type="region of interest" description="Disordered" evidence="1">
    <location>
        <begin position="2350"/>
        <end position="2421"/>
    </location>
</feature>
<reference evidence="2" key="1">
    <citation type="submission" date="2013-04" db="EMBL/GenBank/DDBJ databases">
        <authorList>
            <person name="Sibley D."/>
            <person name="Venepally P."/>
            <person name="Karamycheva S."/>
            <person name="Hadjithomas M."/>
            <person name="Khan A."/>
            <person name="Brunk B."/>
            <person name="Roos D."/>
            <person name="Caler E."/>
            <person name="Lorenzi H."/>
        </authorList>
    </citation>
    <scope>NUCLEOTIDE SEQUENCE [LARGE SCALE GENOMIC DNA]</scope>
    <source>
        <strain evidence="2">ME49</strain>
    </source>
</reference>
<dbReference type="GeneID" id="7894155"/>
<feature type="compositionally biased region" description="Basic and acidic residues" evidence="1">
    <location>
        <begin position="1836"/>
        <end position="1904"/>
    </location>
</feature>
<feature type="region of interest" description="Disordered" evidence="1">
    <location>
        <begin position="1632"/>
        <end position="1716"/>
    </location>
</feature>
<feature type="compositionally biased region" description="Basic and acidic residues" evidence="1">
    <location>
        <begin position="929"/>
        <end position="980"/>
    </location>
</feature>
<feature type="compositionally biased region" description="Acidic residues" evidence="1">
    <location>
        <begin position="1494"/>
        <end position="1511"/>
    </location>
</feature>
<feature type="compositionally biased region" description="Basic and acidic residues" evidence="1">
    <location>
        <begin position="1698"/>
        <end position="1716"/>
    </location>
</feature>
<feature type="region of interest" description="Disordered" evidence="1">
    <location>
        <begin position="3231"/>
        <end position="3358"/>
    </location>
</feature>
<feature type="compositionally biased region" description="Basic and acidic residues" evidence="1">
    <location>
        <begin position="672"/>
        <end position="688"/>
    </location>
</feature>
<feature type="region of interest" description="Disordered" evidence="1">
    <location>
        <begin position="608"/>
        <end position="637"/>
    </location>
</feature>
<dbReference type="InterPro" id="IPR039190">
    <property type="entry name" value="TTC14"/>
</dbReference>
<feature type="region of interest" description="Disordered" evidence="1">
    <location>
        <begin position="2794"/>
        <end position="2915"/>
    </location>
</feature>
<dbReference type="KEGG" id="tgo:TGME49_205615"/>
<keyword evidence="3" id="KW-1185">Reference proteome</keyword>
<feature type="region of interest" description="Disordered" evidence="1">
    <location>
        <begin position="394"/>
        <end position="513"/>
    </location>
</feature>
<feature type="compositionally biased region" description="Basic and acidic residues" evidence="1">
    <location>
        <begin position="1978"/>
        <end position="2011"/>
    </location>
</feature>
<feature type="region of interest" description="Disordered" evidence="1">
    <location>
        <begin position="2465"/>
        <end position="2493"/>
    </location>
</feature>
<proteinExistence type="predicted"/>
<feature type="compositionally biased region" description="Basic and acidic residues" evidence="1">
    <location>
        <begin position="1663"/>
        <end position="1684"/>
    </location>
</feature>
<feature type="compositionally biased region" description="Polar residues" evidence="1">
    <location>
        <begin position="1685"/>
        <end position="1697"/>
    </location>
</feature>
<feature type="region of interest" description="Disordered" evidence="1">
    <location>
        <begin position="2159"/>
        <end position="2189"/>
    </location>
</feature>
<dbReference type="EMBL" id="KE138829">
    <property type="protein sequence ID" value="EPT29952.1"/>
    <property type="molecule type" value="Genomic_DNA"/>
</dbReference>
<feature type="compositionally biased region" description="Low complexity" evidence="1">
    <location>
        <begin position="1076"/>
        <end position="1097"/>
    </location>
</feature>
<feature type="compositionally biased region" description="Basic and acidic residues" evidence="1">
    <location>
        <begin position="990"/>
        <end position="1000"/>
    </location>
</feature>
<dbReference type="PANTHER" id="PTHR23184:SF10">
    <property type="entry name" value="ARGININE RICH PROTEIN (AFU_ORTHOLOGUE AFUA_1G12120)-RELATED"/>
    <property type="match status" value="1"/>
</dbReference>
<feature type="region of interest" description="Disordered" evidence="1">
    <location>
        <begin position="884"/>
        <end position="1001"/>
    </location>
</feature>
<feature type="region of interest" description="Disordered" evidence="1">
    <location>
        <begin position="1494"/>
        <end position="1544"/>
    </location>
</feature>
<feature type="region of interest" description="Disordered" evidence="1">
    <location>
        <begin position="2588"/>
        <end position="2610"/>
    </location>
</feature>
<feature type="region of interest" description="Disordered" evidence="1">
    <location>
        <begin position="765"/>
        <end position="785"/>
    </location>
</feature>
<feature type="compositionally biased region" description="Basic and acidic residues" evidence="1">
    <location>
        <begin position="893"/>
        <end position="912"/>
    </location>
</feature>
<dbReference type="PANTHER" id="PTHR23184">
    <property type="entry name" value="TETRATRICOPEPTIDE REPEAT PROTEIN 14"/>
    <property type="match status" value="1"/>
</dbReference>
<dbReference type="VEuPathDB" id="ToxoDB:TGME49_205615"/>
<feature type="region of interest" description="Disordered" evidence="1">
    <location>
        <begin position="1062"/>
        <end position="1097"/>
    </location>
</feature>
<feature type="compositionally biased region" description="Low complexity" evidence="1">
    <location>
        <begin position="620"/>
        <end position="637"/>
    </location>
</feature>
<dbReference type="OrthoDB" id="10492814at2759"/>
<feature type="compositionally biased region" description="Basic and acidic residues" evidence="1">
    <location>
        <begin position="2965"/>
        <end position="2978"/>
    </location>
</feature>
<feature type="region of interest" description="Disordered" evidence="1">
    <location>
        <begin position="2630"/>
        <end position="2691"/>
    </location>
</feature>
<feature type="compositionally biased region" description="Basic and acidic residues" evidence="1">
    <location>
        <begin position="1950"/>
        <end position="1966"/>
    </location>
</feature>
<feature type="region of interest" description="Disordered" evidence="1">
    <location>
        <begin position="653"/>
        <end position="703"/>
    </location>
</feature>
<feature type="region of interest" description="Disordered" evidence="1">
    <location>
        <begin position="1834"/>
        <end position="1930"/>
    </location>
</feature>
<feature type="compositionally biased region" description="Basic and acidic residues" evidence="1">
    <location>
        <begin position="2996"/>
        <end position="3045"/>
    </location>
</feature>
<evidence type="ECO:0000256" key="1">
    <source>
        <dbReference type="SAM" id="MobiDB-lite"/>
    </source>
</evidence>
<feature type="compositionally biased region" description="Acidic residues" evidence="1">
    <location>
        <begin position="3106"/>
        <end position="3115"/>
    </location>
</feature>
<evidence type="ECO:0000313" key="2">
    <source>
        <dbReference type="EMBL" id="EPT29952.1"/>
    </source>
</evidence>
<feature type="compositionally biased region" description="Basic and acidic residues" evidence="1">
    <location>
        <begin position="1402"/>
        <end position="1415"/>
    </location>
</feature>